<name>A0A839PXT5_9MICO</name>
<dbReference type="EMBL" id="JACHVT010000005">
    <property type="protein sequence ID" value="MBB2987534.1"/>
    <property type="molecule type" value="Genomic_DNA"/>
</dbReference>
<evidence type="ECO:0000313" key="1">
    <source>
        <dbReference type="EMBL" id="MBB2987534.1"/>
    </source>
</evidence>
<dbReference type="AlphaFoldDB" id="A0A839PXT5"/>
<comment type="caution">
    <text evidence="1">The sequence shown here is derived from an EMBL/GenBank/DDBJ whole genome shotgun (WGS) entry which is preliminary data.</text>
</comment>
<gene>
    <name evidence="1" type="ORF">FHW14_002717</name>
</gene>
<dbReference type="Proteomes" id="UP000590811">
    <property type="component" value="Unassembled WGS sequence"/>
</dbReference>
<evidence type="ECO:0000313" key="2">
    <source>
        <dbReference type="Proteomes" id="UP000590811"/>
    </source>
</evidence>
<organism evidence="1 2">
    <name type="scientific">Terracoccus luteus</name>
    <dbReference type="NCBI Taxonomy" id="53356"/>
    <lineage>
        <taxon>Bacteria</taxon>
        <taxon>Bacillati</taxon>
        <taxon>Actinomycetota</taxon>
        <taxon>Actinomycetes</taxon>
        <taxon>Micrococcales</taxon>
        <taxon>Intrasporangiaceae</taxon>
        <taxon>Terracoccus</taxon>
    </lineage>
</organism>
<sequence>MDRPRPDAADVPDDPALVRLVEQAAARAAGLWSSHRGLA</sequence>
<accession>A0A839PXT5</accession>
<reference evidence="1 2" key="1">
    <citation type="submission" date="2020-08" db="EMBL/GenBank/DDBJ databases">
        <title>Genomic Encyclopedia of Type Strains, Phase IV (KMG-V): Genome sequencing to study the core and pangenomes of soil and plant-associated prokaryotes.</title>
        <authorList>
            <person name="Whitman W."/>
        </authorList>
    </citation>
    <scope>NUCLEOTIDE SEQUENCE [LARGE SCALE GENOMIC DNA]</scope>
    <source>
        <strain evidence="1 2">B3ACCR2</strain>
    </source>
</reference>
<proteinExistence type="predicted"/>
<protein>
    <submittedName>
        <fullName evidence="1">Uncharacterized protein</fullName>
    </submittedName>
</protein>